<dbReference type="InterPro" id="IPR053977">
    <property type="entry name" value="Rv2466c-like"/>
</dbReference>
<dbReference type="AlphaFoldDB" id="A0A918AIW6"/>
<evidence type="ECO:0000313" key="2">
    <source>
        <dbReference type="EMBL" id="GGP43125.1"/>
    </source>
</evidence>
<dbReference type="Gene3D" id="3.40.30.10">
    <property type="entry name" value="Glutaredoxin"/>
    <property type="match status" value="1"/>
</dbReference>
<comment type="caution">
    <text evidence="2">The sequence shown here is derived from an EMBL/GenBank/DDBJ whole genome shotgun (WGS) entry which is preliminary data.</text>
</comment>
<dbReference type="InterPro" id="IPR036249">
    <property type="entry name" value="Thioredoxin-like_sf"/>
</dbReference>
<reference evidence="2" key="2">
    <citation type="submission" date="2020-09" db="EMBL/GenBank/DDBJ databases">
        <authorList>
            <person name="Sun Q."/>
            <person name="Ohkuma M."/>
        </authorList>
    </citation>
    <scope>NUCLEOTIDE SEQUENCE</scope>
    <source>
        <strain evidence="2">JCM 3313</strain>
    </source>
</reference>
<name>A0A918AIW6_9PSEU</name>
<gene>
    <name evidence="2" type="ORF">GCM10010185_13310</name>
</gene>
<feature type="region of interest" description="Disordered" evidence="1">
    <location>
        <begin position="216"/>
        <end position="256"/>
    </location>
</feature>
<reference evidence="2" key="1">
    <citation type="journal article" date="2014" name="Int. J. Syst. Evol. Microbiol.">
        <title>Complete genome sequence of Corynebacterium casei LMG S-19264T (=DSM 44701T), isolated from a smear-ripened cheese.</title>
        <authorList>
            <consortium name="US DOE Joint Genome Institute (JGI-PGF)"/>
            <person name="Walter F."/>
            <person name="Albersmeier A."/>
            <person name="Kalinowski J."/>
            <person name="Ruckert C."/>
        </authorList>
    </citation>
    <scope>NUCLEOTIDE SEQUENCE</scope>
    <source>
        <strain evidence="2">JCM 3313</strain>
    </source>
</reference>
<protein>
    <submittedName>
        <fullName evidence="2">DSBA oxidoreductase</fullName>
    </submittedName>
</protein>
<dbReference type="Proteomes" id="UP000639606">
    <property type="component" value="Unassembled WGS sequence"/>
</dbReference>
<dbReference type="Pfam" id="PF22234">
    <property type="entry name" value="Rv2466c-like"/>
    <property type="match status" value="1"/>
</dbReference>
<organism evidence="2 3">
    <name type="scientific">Saccharothrix coeruleofusca</name>
    <dbReference type="NCBI Taxonomy" id="33919"/>
    <lineage>
        <taxon>Bacteria</taxon>
        <taxon>Bacillati</taxon>
        <taxon>Actinomycetota</taxon>
        <taxon>Actinomycetes</taxon>
        <taxon>Pseudonocardiales</taxon>
        <taxon>Pseudonocardiaceae</taxon>
        <taxon>Saccharothrix</taxon>
    </lineage>
</organism>
<feature type="compositionally biased region" description="Basic residues" evidence="1">
    <location>
        <begin position="237"/>
        <end position="250"/>
    </location>
</feature>
<keyword evidence="3" id="KW-1185">Reference proteome</keyword>
<dbReference type="SUPFAM" id="SSF52833">
    <property type="entry name" value="Thioredoxin-like"/>
    <property type="match status" value="1"/>
</dbReference>
<dbReference type="EMBL" id="BMRG01000002">
    <property type="protein sequence ID" value="GGP43125.1"/>
    <property type="molecule type" value="Genomic_DNA"/>
</dbReference>
<sequence>MTAEGATKVNFYFDPVCPFAWIASRWILEVESQRDIDLDFHVMSLSVLNEGRDLDERYRDAMDRAWGPVRVSIAAAKHHGDAVLRDLYTAMGTRIHNEGNSDYDAVIELALADVGLPAELAEAARSAEYDEDLRASHHRGMDPVGMDVGTPTIHIDGVAFFGPVLSRIPRGEDAVTVFDGARALTSFPQFFELKRTRTGTLDFSLALGAGCDTLGRSGLRSVTSRREGSCSRSSTRPPRKSSARSPRARPRTSTPR</sequence>
<proteinExistence type="predicted"/>
<accession>A0A918AIW6</accession>
<evidence type="ECO:0000313" key="3">
    <source>
        <dbReference type="Proteomes" id="UP000639606"/>
    </source>
</evidence>
<evidence type="ECO:0000256" key="1">
    <source>
        <dbReference type="SAM" id="MobiDB-lite"/>
    </source>
</evidence>